<feature type="non-terminal residue" evidence="2">
    <location>
        <position position="1"/>
    </location>
</feature>
<evidence type="ECO:0000256" key="1">
    <source>
        <dbReference type="SAM" id="MobiDB-lite"/>
    </source>
</evidence>
<feature type="compositionally biased region" description="Low complexity" evidence="1">
    <location>
        <begin position="20"/>
        <end position="31"/>
    </location>
</feature>
<feature type="region of interest" description="Disordered" evidence="1">
    <location>
        <begin position="1"/>
        <end position="91"/>
    </location>
</feature>
<name>A0ABN9SMG2_9DINO</name>
<feature type="compositionally biased region" description="Low complexity" evidence="1">
    <location>
        <begin position="39"/>
        <end position="62"/>
    </location>
</feature>
<keyword evidence="3" id="KW-1185">Reference proteome</keyword>
<gene>
    <name evidence="2" type="ORF">PCOR1329_LOCUS30821</name>
</gene>
<feature type="region of interest" description="Disordered" evidence="1">
    <location>
        <begin position="115"/>
        <end position="165"/>
    </location>
</feature>
<dbReference type="EMBL" id="CAUYUJ010011969">
    <property type="protein sequence ID" value="CAK0832985.1"/>
    <property type="molecule type" value="Genomic_DNA"/>
</dbReference>
<evidence type="ECO:0000313" key="2">
    <source>
        <dbReference type="EMBL" id="CAK0832985.1"/>
    </source>
</evidence>
<feature type="compositionally biased region" description="Basic residues" evidence="1">
    <location>
        <begin position="63"/>
        <end position="73"/>
    </location>
</feature>
<reference evidence="2" key="1">
    <citation type="submission" date="2023-10" db="EMBL/GenBank/DDBJ databases">
        <authorList>
            <person name="Chen Y."/>
            <person name="Shah S."/>
            <person name="Dougan E. K."/>
            <person name="Thang M."/>
            <person name="Chan C."/>
        </authorList>
    </citation>
    <scope>NUCLEOTIDE SEQUENCE [LARGE SCALE GENOMIC DNA]</scope>
</reference>
<protein>
    <submittedName>
        <fullName evidence="2">Uncharacterized protein</fullName>
    </submittedName>
</protein>
<sequence>MGPRAVVPARVAARRGRGGPAAAGAGALPAAGRGGAAAAGGARAPSLVGPRRGGLLARGAPLRARRRRAGRRAGRVEARPRARRRGRLPARRLAAVDRLRGPRRRHGGRLVPAYGAEQGDARLRPAGPGAGRRHLGGRRGLPRPPRGRRTSGTGNPDQTKRVFFL</sequence>
<feature type="compositionally biased region" description="Basic residues" evidence="1">
    <location>
        <begin position="81"/>
        <end position="90"/>
    </location>
</feature>
<feature type="compositionally biased region" description="Basic residues" evidence="1">
    <location>
        <begin position="131"/>
        <end position="149"/>
    </location>
</feature>
<feature type="compositionally biased region" description="Low complexity" evidence="1">
    <location>
        <begin position="1"/>
        <end position="11"/>
    </location>
</feature>
<comment type="caution">
    <text evidence="2">The sequence shown here is derived from an EMBL/GenBank/DDBJ whole genome shotgun (WGS) entry which is preliminary data.</text>
</comment>
<dbReference type="Proteomes" id="UP001189429">
    <property type="component" value="Unassembled WGS sequence"/>
</dbReference>
<proteinExistence type="predicted"/>
<feature type="non-terminal residue" evidence="2">
    <location>
        <position position="165"/>
    </location>
</feature>
<evidence type="ECO:0000313" key="3">
    <source>
        <dbReference type="Proteomes" id="UP001189429"/>
    </source>
</evidence>
<accession>A0ABN9SMG2</accession>
<organism evidence="2 3">
    <name type="scientific">Prorocentrum cordatum</name>
    <dbReference type="NCBI Taxonomy" id="2364126"/>
    <lineage>
        <taxon>Eukaryota</taxon>
        <taxon>Sar</taxon>
        <taxon>Alveolata</taxon>
        <taxon>Dinophyceae</taxon>
        <taxon>Prorocentrales</taxon>
        <taxon>Prorocentraceae</taxon>
        <taxon>Prorocentrum</taxon>
    </lineage>
</organism>